<dbReference type="PANTHER" id="PTHR13793:SF132">
    <property type="entry name" value="HISTONE-LYSINE N-METHYLTRANSFERASE ATX5"/>
    <property type="match status" value="1"/>
</dbReference>
<dbReference type="Pfam" id="PF00855">
    <property type="entry name" value="PWWP"/>
    <property type="match status" value="1"/>
</dbReference>
<keyword evidence="2 6" id="KW-0863">Zinc-finger</keyword>
<protein>
    <recommendedName>
        <fullName evidence="13">Histone-lysine N-methyltransferase ATX4</fullName>
    </recommendedName>
</protein>
<evidence type="ECO:0000313" key="11">
    <source>
        <dbReference type="EMBL" id="CAK9146572.1"/>
    </source>
</evidence>
<dbReference type="InterPro" id="IPR046341">
    <property type="entry name" value="SET_dom_sf"/>
</dbReference>
<keyword evidence="5" id="KW-0539">Nucleus</keyword>
<dbReference type="InterPro" id="IPR001965">
    <property type="entry name" value="Znf_PHD"/>
</dbReference>
<dbReference type="GO" id="GO:0005634">
    <property type="term" value="C:nucleus"/>
    <property type="evidence" value="ECO:0007669"/>
    <property type="project" value="UniProtKB-ARBA"/>
</dbReference>
<evidence type="ECO:0000256" key="1">
    <source>
        <dbReference type="ARBA" id="ARBA00022723"/>
    </source>
</evidence>
<dbReference type="PROSITE" id="PS51566">
    <property type="entry name" value="SAM_MT43_TRX_MLL"/>
    <property type="match status" value="1"/>
</dbReference>
<dbReference type="GO" id="GO:0006325">
    <property type="term" value="P:chromatin organization"/>
    <property type="evidence" value="ECO:0007669"/>
    <property type="project" value="UniProtKB-KW"/>
</dbReference>
<keyword evidence="4" id="KW-0156">Chromatin regulator</keyword>
<evidence type="ECO:0000256" key="6">
    <source>
        <dbReference type="PROSITE-ProRule" id="PRU00146"/>
    </source>
</evidence>
<evidence type="ECO:0000259" key="8">
    <source>
        <dbReference type="PROSITE" id="PS50016"/>
    </source>
</evidence>
<evidence type="ECO:0000256" key="7">
    <source>
        <dbReference type="SAM" id="MobiDB-lite"/>
    </source>
</evidence>
<comment type="caution">
    <text evidence="11">The sequence shown here is derived from an EMBL/GenBank/DDBJ whole genome shotgun (WGS) entry which is preliminary data.</text>
</comment>
<sequence>MPSLKRCRVGDSVGEDDENSGNPKKRKVKNGYYPLHLLGEVAAGIIPFNGYGLSRLLAAGGDGRLAAARWCTEDEVESTSNADEGMKESCDRVQETSRPPLVRTSRGRVQVLPSRFNDSILDNWKKEKSKPNAKGSNLDPEFTPYEEKFSFKNPKIRRQIGNTKLNHDKFGYQCRKFHPLLEQDREEFECQGLKSFDVRKYSTSRSSLTSLHEHLADNERFPNEEVEEAIDLSRINGLLEEEKEGRKNGVYGPEDFVSGDIVWAIPGKHCPAWPAIVLDPETQAPQQVLSFRVAGAVCVMFFGYSGNGTQRDYAWIKRGKIFPFVDHVDRFQGQINLNDSKPSDLRSAIEEAFLAEKGFNEMLMVEINAAAGNLDYLASLPRGVLEATDSNQDQECNSQNQEEFKKKDARLCEGCGLSILPKIPREMNGSTSSSNLLCNSCARLKKLKHYCGICKKIRNQSNSGSWVRCDGCKVWVHAECDKISSHTFKDLGTTDYYCPECKAKFNFELSDSENWQPKVKNNKKNGQLMLPDKVIVVCSGVEGIYIPSLHLVVCKCGSCGTEKQALSEWERHTGSKAKNWKASVRVKGSLLPLEQWMLQLADYHARSLVSVNSLKRPSLKARKQKLLTFLQEKYEPVNSKWTTERCAVCRWVEDWDYNKIIICNSLDVQQLNTGKGIDLLGSATRSLELNQGNQFLPSPSFHCGLFPPTGINLSLDIEDWWRGVEEFKKKDARLCEGCGLSILPKIPREMNGSTSSSNLLCNSCARVRGALKPTDVEPLWVHVTCAWFQPEVSFASDEKMEPALGILRIPSNSFVKICVICKQIHGSCTQCCKCSTYYHAMCASRAGYRMELHSLEKNGRQITKMVSYCAYHRAPNPDTVLIIQTPLGVFSTKSLIQNKTRTGSRLISSNRLKLHEAPTIETNRVEPFSAARCKTFRRLNDKRTGEVAIAHHVMGPRHHSLRAIQSLNTVREIEEPKTFYTFRDRLHHLQRTENDRVCFGRSGIHGWGLFARRNIFEGEMVLEYRGEQVRRSIADLREARYRMEGKDCYVS</sequence>
<feature type="domain" description="PHD-type" evidence="10">
    <location>
        <begin position="755"/>
        <end position="873"/>
    </location>
</feature>
<feature type="domain" description="PHD-type" evidence="8">
    <location>
        <begin position="448"/>
        <end position="504"/>
    </location>
</feature>
<evidence type="ECO:0008006" key="13">
    <source>
        <dbReference type="Google" id="ProtNLM"/>
    </source>
</evidence>
<dbReference type="AlphaFoldDB" id="A0ABC8RP35"/>
<dbReference type="Proteomes" id="UP001642360">
    <property type="component" value="Unassembled WGS sequence"/>
</dbReference>
<feature type="compositionally biased region" description="Basic and acidic residues" evidence="7">
    <location>
        <begin position="84"/>
        <end position="95"/>
    </location>
</feature>
<dbReference type="SMART" id="SM00249">
    <property type="entry name" value="PHD"/>
    <property type="match status" value="2"/>
</dbReference>
<dbReference type="GO" id="GO:0008270">
    <property type="term" value="F:zinc ion binding"/>
    <property type="evidence" value="ECO:0007669"/>
    <property type="project" value="UniProtKB-KW"/>
</dbReference>
<accession>A0ABC8RP35</accession>
<dbReference type="PANTHER" id="PTHR13793">
    <property type="entry name" value="PHD FINGER PROTEINS"/>
    <property type="match status" value="1"/>
</dbReference>
<dbReference type="InterPro" id="IPR011011">
    <property type="entry name" value="Znf_FYVE_PHD"/>
</dbReference>
<dbReference type="InterPro" id="IPR034732">
    <property type="entry name" value="EPHD"/>
</dbReference>
<dbReference type="CDD" id="cd15517">
    <property type="entry name" value="PHD_TCF19_like"/>
    <property type="match status" value="1"/>
</dbReference>
<evidence type="ECO:0000256" key="4">
    <source>
        <dbReference type="ARBA" id="ARBA00022853"/>
    </source>
</evidence>
<keyword evidence="1" id="KW-0479">Metal-binding</keyword>
<dbReference type="InterPro" id="IPR025780">
    <property type="entry name" value="Hist-Lys_N-MeTrfase_ATX"/>
</dbReference>
<dbReference type="InterPro" id="IPR019787">
    <property type="entry name" value="Znf_PHD-finger"/>
</dbReference>
<dbReference type="CDD" id="cd20143">
    <property type="entry name" value="PWWP_AtATX3-like"/>
    <property type="match status" value="1"/>
</dbReference>
<evidence type="ECO:0000256" key="3">
    <source>
        <dbReference type="ARBA" id="ARBA00022833"/>
    </source>
</evidence>
<evidence type="ECO:0000256" key="2">
    <source>
        <dbReference type="ARBA" id="ARBA00022771"/>
    </source>
</evidence>
<dbReference type="PROSITE" id="PS50016">
    <property type="entry name" value="ZF_PHD_2"/>
    <property type="match status" value="1"/>
</dbReference>
<organism evidence="11 12">
    <name type="scientific">Ilex paraguariensis</name>
    <name type="common">yerba mate</name>
    <dbReference type="NCBI Taxonomy" id="185542"/>
    <lineage>
        <taxon>Eukaryota</taxon>
        <taxon>Viridiplantae</taxon>
        <taxon>Streptophyta</taxon>
        <taxon>Embryophyta</taxon>
        <taxon>Tracheophyta</taxon>
        <taxon>Spermatophyta</taxon>
        <taxon>Magnoliopsida</taxon>
        <taxon>eudicotyledons</taxon>
        <taxon>Gunneridae</taxon>
        <taxon>Pentapetalae</taxon>
        <taxon>asterids</taxon>
        <taxon>campanulids</taxon>
        <taxon>Aquifoliales</taxon>
        <taxon>Aquifoliaceae</taxon>
        <taxon>Ilex</taxon>
    </lineage>
</organism>
<dbReference type="SUPFAM" id="SSF57903">
    <property type="entry name" value="FYVE/PHD zinc finger"/>
    <property type="match status" value="1"/>
</dbReference>
<reference evidence="11 12" key="1">
    <citation type="submission" date="2024-02" db="EMBL/GenBank/DDBJ databases">
        <authorList>
            <person name="Vignale AGUSTIN F."/>
            <person name="Sosa J E."/>
            <person name="Modenutti C."/>
        </authorList>
    </citation>
    <scope>NUCLEOTIDE SEQUENCE [LARGE SCALE GENOMIC DNA]</scope>
</reference>
<feature type="domain" description="PWWP" evidence="9">
    <location>
        <begin position="258"/>
        <end position="327"/>
    </location>
</feature>
<gene>
    <name evidence="11" type="ORF">ILEXP_LOCUS14425</name>
</gene>
<dbReference type="PROSITE" id="PS51805">
    <property type="entry name" value="EPHD"/>
    <property type="match status" value="1"/>
</dbReference>
<evidence type="ECO:0000313" key="12">
    <source>
        <dbReference type="Proteomes" id="UP001642360"/>
    </source>
</evidence>
<dbReference type="InterPro" id="IPR013083">
    <property type="entry name" value="Znf_RING/FYVE/PHD"/>
</dbReference>
<dbReference type="Pfam" id="PF13832">
    <property type="entry name" value="zf-HC5HC2H_2"/>
    <property type="match status" value="1"/>
</dbReference>
<evidence type="ECO:0000259" key="9">
    <source>
        <dbReference type="PROSITE" id="PS50812"/>
    </source>
</evidence>
<keyword evidence="12" id="KW-1185">Reference proteome</keyword>
<dbReference type="PROSITE" id="PS50812">
    <property type="entry name" value="PWWP"/>
    <property type="match status" value="1"/>
</dbReference>
<dbReference type="InterPro" id="IPR000313">
    <property type="entry name" value="PWWP_dom"/>
</dbReference>
<name>A0ABC8RP35_9AQUA</name>
<evidence type="ECO:0000259" key="10">
    <source>
        <dbReference type="PROSITE" id="PS51805"/>
    </source>
</evidence>
<keyword evidence="3" id="KW-0862">Zinc</keyword>
<feature type="region of interest" description="Disordered" evidence="7">
    <location>
        <begin position="76"/>
        <end position="106"/>
    </location>
</feature>
<dbReference type="Gene3D" id="2.30.30.140">
    <property type="match status" value="1"/>
</dbReference>
<evidence type="ECO:0000256" key="5">
    <source>
        <dbReference type="ARBA" id="ARBA00023242"/>
    </source>
</evidence>
<dbReference type="SUPFAM" id="SSF63748">
    <property type="entry name" value="Tudor/PWWP/MBT"/>
    <property type="match status" value="1"/>
</dbReference>
<dbReference type="SUPFAM" id="SSF82199">
    <property type="entry name" value="SET domain"/>
    <property type="match status" value="1"/>
</dbReference>
<dbReference type="Gene3D" id="3.30.40.10">
    <property type="entry name" value="Zinc/RING finger domain, C3HC4 (zinc finger)"/>
    <property type="match status" value="2"/>
</dbReference>
<dbReference type="FunFam" id="3.30.40.10:FF:000464">
    <property type="entry name" value="Histone-lysine N-methyltransferase"/>
    <property type="match status" value="1"/>
</dbReference>
<dbReference type="InterPro" id="IPR050701">
    <property type="entry name" value="Histone_Mod_Regulator"/>
</dbReference>
<dbReference type="Pfam" id="PF00628">
    <property type="entry name" value="PHD"/>
    <property type="match status" value="1"/>
</dbReference>
<dbReference type="EMBL" id="CAUOFW020001591">
    <property type="protein sequence ID" value="CAK9146572.1"/>
    <property type="molecule type" value="Genomic_DNA"/>
</dbReference>
<feature type="region of interest" description="Disordered" evidence="7">
    <location>
        <begin position="1"/>
        <end position="28"/>
    </location>
</feature>
<proteinExistence type="predicted"/>
<dbReference type="Gene3D" id="2.170.270.10">
    <property type="entry name" value="SET domain"/>
    <property type="match status" value="1"/>
</dbReference>